<dbReference type="EMBL" id="JARTLI010000002">
    <property type="protein sequence ID" value="MED5050645.1"/>
    <property type="molecule type" value="Genomic_DNA"/>
</dbReference>
<name>A0ABD5IQT5_9BACL</name>
<protein>
    <submittedName>
        <fullName evidence="1">Uncharacterized protein</fullName>
    </submittedName>
</protein>
<comment type="caution">
    <text evidence="1">The sequence shown here is derived from an EMBL/GenBank/DDBJ whole genome shotgun (WGS) entry which is preliminary data.</text>
</comment>
<gene>
    <name evidence="1" type="ORF">P9850_02010</name>
</gene>
<evidence type="ECO:0000313" key="2">
    <source>
        <dbReference type="Proteomes" id="UP001339962"/>
    </source>
</evidence>
<sequence>MKSPHAKEFERLYKEMNERVYKGIADYFDKLDSNPVGDKAYRIPGETDEQFRERLRRMMNN</sequence>
<accession>A0ABD5IQT5</accession>
<reference evidence="1 2" key="1">
    <citation type="submission" date="2023-03" db="EMBL/GenBank/DDBJ databases">
        <title>Bacillus Genome Sequencing.</title>
        <authorList>
            <person name="Dunlap C."/>
        </authorList>
    </citation>
    <scope>NUCLEOTIDE SEQUENCE [LARGE SCALE GENOMIC DNA]</scope>
    <source>
        <strain evidence="1 2">NRS-38</strain>
    </source>
</reference>
<proteinExistence type="predicted"/>
<dbReference type="RefSeq" id="WP_328216832.1">
    <property type="nucleotide sequence ID" value="NZ_JARTLI010000002.1"/>
</dbReference>
<evidence type="ECO:0000313" key="1">
    <source>
        <dbReference type="EMBL" id="MED5050645.1"/>
    </source>
</evidence>
<organism evidence="1 2">
    <name type="scientific">Anoxybacteroides rupiense</name>
    <dbReference type="NCBI Taxonomy" id="311460"/>
    <lineage>
        <taxon>Bacteria</taxon>
        <taxon>Bacillati</taxon>
        <taxon>Bacillota</taxon>
        <taxon>Bacilli</taxon>
        <taxon>Bacillales</taxon>
        <taxon>Anoxybacillaceae</taxon>
        <taxon>Anoxybacteroides</taxon>
    </lineage>
</organism>
<dbReference type="AlphaFoldDB" id="A0ABD5IQT5"/>
<dbReference type="Proteomes" id="UP001339962">
    <property type="component" value="Unassembled WGS sequence"/>
</dbReference>